<comment type="caution">
    <text evidence="1">The sequence shown here is derived from an EMBL/GenBank/DDBJ whole genome shotgun (WGS) entry which is preliminary data.</text>
</comment>
<accession>A0AAV7EAF5</accession>
<keyword evidence="2" id="KW-1185">Reference proteome</keyword>
<dbReference type="Proteomes" id="UP000825729">
    <property type="component" value="Unassembled WGS sequence"/>
</dbReference>
<dbReference type="EMBL" id="JAINDJ010000006">
    <property type="protein sequence ID" value="KAG9444766.1"/>
    <property type="molecule type" value="Genomic_DNA"/>
</dbReference>
<evidence type="ECO:0000313" key="2">
    <source>
        <dbReference type="Proteomes" id="UP000825729"/>
    </source>
</evidence>
<dbReference type="AlphaFoldDB" id="A0AAV7EAF5"/>
<proteinExistence type="predicted"/>
<evidence type="ECO:0000313" key="1">
    <source>
        <dbReference type="EMBL" id="KAG9444766.1"/>
    </source>
</evidence>
<sequence length="148" mass="17230">MEGNMENRYLTYSLEFEVQQTAAISGTTFRLKEFDERAEEVSKRLRFSAFVEAFALKLQIRCSQPGIRCCQARDYCLIFSLNELNRLSAGSTTGAIDHCRCACRSFWYCCNWVHSPAWFVGYRLQGFCSLVHHRNIGLELIRHWTENP</sequence>
<reference evidence="1 2" key="1">
    <citation type="submission" date="2021-07" db="EMBL/GenBank/DDBJ databases">
        <title>The Aristolochia fimbriata genome: insights into angiosperm evolution, floral development and chemical biosynthesis.</title>
        <authorList>
            <person name="Jiao Y."/>
        </authorList>
    </citation>
    <scope>NUCLEOTIDE SEQUENCE [LARGE SCALE GENOMIC DNA]</scope>
    <source>
        <strain evidence="1">IBCAS-2021</strain>
        <tissue evidence="1">Leaf</tissue>
    </source>
</reference>
<organism evidence="1 2">
    <name type="scientific">Aristolochia fimbriata</name>
    <name type="common">White veined hardy Dutchman's pipe vine</name>
    <dbReference type="NCBI Taxonomy" id="158543"/>
    <lineage>
        <taxon>Eukaryota</taxon>
        <taxon>Viridiplantae</taxon>
        <taxon>Streptophyta</taxon>
        <taxon>Embryophyta</taxon>
        <taxon>Tracheophyta</taxon>
        <taxon>Spermatophyta</taxon>
        <taxon>Magnoliopsida</taxon>
        <taxon>Magnoliidae</taxon>
        <taxon>Piperales</taxon>
        <taxon>Aristolochiaceae</taxon>
        <taxon>Aristolochia</taxon>
    </lineage>
</organism>
<gene>
    <name evidence="1" type="ORF">H6P81_016106</name>
</gene>
<protein>
    <submittedName>
        <fullName evidence="1">Uncharacterized protein</fullName>
    </submittedName>
</protein>
<name>A0AAV7EAF5_ARIFI</name>